<dbReference type="GO" id="GO:0008270">
    <property type="term" value="F:zinc ion binding"/>
    <property type="evidence" value="ECO:0007669"/>
    <property type="project" value="UniProtKB-KW"/>
</dbReference>
<dbReference type="SUPFAM" id="SSF57756">
    <property type="entry name" value="Retrovirus zinc finger-like domains"/>
    <property type="match status" value="1"/>
</dbReference>
<keyword evidence="2" id="KW-0863">Zinc-finger</keyword>
<keyword evidence="2" id="KW-0862">Zinc</keyword>
<evidence type="ECO:0000259" key="4">
    <source>
        <dbReference type="PROSITE" id="PS50158"/>
    </source>
</evidence>
<keyword evidence="1" id="KW-0507">mRNA processing</keyword>
<proteinExistence type="predicted"/>
<feature type="region of interest" description="Disordered" evidence="3">
    <location>
        <begin position="242"/>
        <end position="285"/>
    </location>
</feature>
<evidence type="ECO:0000313" key="5">
    <source>
        <dbReference type="EMBL" id="PBK71031.1"/>
    </source>
</evidence>
<dbReference type="GO" id="GO:0006397">
    <property type="term" value="P:mRNA processing"/>
    <property type="evidence" value="ECO:0007669"/>
    <property type="project" value="UniProtKB-KW"/>
</dbReference>
<dbReference type="InterPro" id="IPR001878">
    <property type="entry name" value="Znf_CCHC"/>
</dbReference>
<organism evidence="5 6">
    <name type="scientific">Armillaria solidipes</name>
    <dbReference type="NCBI Taxonomy" id="1076256"/>
    <lineage>
        <taxon>Eukaryota</taxon>
        <taxon>Fungi</taxon>
        <taxon>Dikarya</taxon>
        <taxon>Basidiomycota</taxon>
        <taxon>Agaricomycotina</taxon>
        <taxon>Agaricomycetes</taxon>
        <taxon>Agaricomycetidae</taxon>
        <taxon>Agaricales</taxon>
        <taxon>Marasmiineae</taxon>
        <taxon>Physalacriaceae</taxon>
        <taxon>Armillaria</taxon>
    </lineage>
</organism>
<dbReference type="InterPro" id="IPR036875">
    <property type="entry name" value="Znf_CCHC_sf"/>
</dbReference>
<keyword evidence="2" id="KW-0479">Metal-binding</keyword>
<feature type="domain" description="CCHC-type" evidence="4">
    <location>
        <begin position="95"/>
        <end position="108"/>
    </location>
</feature>
<evidence type="ECO:0000256" key="2">
    <source>
        <dbReference type="PROSITE-ProRule" id="PRU00047"/>
    </source>
</evidence>
<feature type="region of interest" description="Disordered" evidence="3">
    <location>
        <begin position="33"/>
        <end position="75"/>
    </location>
</feature>
<reference evidence="6" key="1">
    <citation type="journal article" date="2017" name="Nat. Ecol. Evol.">
        <title>Genome expansion and lineage-specific genetic innovations in the forest pathogenic fungi Armillaria.</title>
        <authorList>
            <person name="Sipos G."/>
            <person name="Prasanna A.N."/>
            <person name="Walter M.C."/>
            <person name="O'Connor E."/>
            <person name="Balint B."/>
            <person name="Krizsan K."/>
            <person name="Kiss B."/>
            <person name="Hess J."/>
            <person name="Varga T."/>
            <person name="Slot J."/>
            <person name="Riley R."/>
            <person name="Boka B."/>
            <person name="Rigling D."/>
            <person name="Barry K."/>
            <person name="Lee J."/>
            <person name="Mihaltcheva S."/>
            <person name="LaButti K."/>
            <person name="Lipzen A."/>
            <person name="Waldron R."/>
            <person name="Moloney N.M."/>
            <person name="Sperisen C."/>
            <person name="Kredics L."/>
            <person name="Vagvoelgyi C."/>
            <person name="Patrignani A."/>
            <person name="Fitzpatrick D."/>
            <person name="Nagy I."/>
            <person name="Doyle S."/>
            <person name="Anderson J.B."/>
            <person name="Grigoriev I.V."/>
            <person name="Gueldener U."/>
            <person name="Muensterkoetter M."/>
            <person name="Nagy L.G."/>
        </authorList>
    </citation>
    <scope>NUCLEOTIDE SEQUENCE [LARGE SCALE GENOMIC DNA]</scope>
    <source>
        <strain evidence="6">28-4</strain>
    </source>
</reference>
<protein>
    <recommendedName>
        <fullName evidence="4">CCHC-type domain-containing protein</fullName>
    </recommendedName>
</protein>
<dbReference type="AlphaFoldDB" id="A0A2H3BJG4"/>
<evidence type="ECO:0000313" key="6">
    <source>
        <dbReference type="Proteomes" id="UP000218334"/>
    </source>
</evidence>
<dbReference type="EMBL" id="KZ293425">
    <property type="protein sequence ID" value="PBK71031.1"/>
    <property type="molecule type" value="Genomic_DNA"/>
</dbReference>
<sequence>MIANMGMFVPVGYNTWKEQIVLMNKERQCQKVYDSTHGASHPNWCNDGKSDNARASKGSSSMTTSLGDKKMATGTTYGSQGVPMDIDMMRKARECFQCGKKGHLSKNCLLQSWNKKKEEIRASTTEPTMGSKIEEVKDAAKNHSGWTYSISVVTPVIKYVPHSNIPALSTSKQTPIESHNRYAVLAISNVLDDKASTETESLASDLSTSLTDNHLTSSSLRVKVPGDKPPTIVVLIIMAAHRPDGAGDPGPNSPPEQAAPQAEDTTARKPIVIAPPQDLSNKSWD</sequence>
<dbReference type="GO" id="GO:0003676">
    <property type="term" value="F:nucleic acid binding"/>
    <property type="evidence" value="ECO:0007669"/>
    <property type="project" value="InterPro"/>
</dbReference>
<gene>
    <name evidence="5" type="ORF">ARMSODRAFT_1017801</name>
</gene>
<evidence type="ECO:0000256" key="1">
    <source>
        <dbReference type="ARBA" id="ARBA00022664"/>
    </source>
</evidence>
<accession>A0A2H3BJG4</accession>
<feature type="compositionally biased region" description="Polar residues" evidence="3">
    <location>
        <begin position="57"/>
        <end position="66"/>
    </location>
</feature>
<dbReference type="PROSITE" id="PS50158">
    <property type="entry name" value="ZF_CCHC"/>
    <property type="match status" value="1"/>
</dbReference>
<name>A0A2H3BJG4_9AGAR</name>
<keyword evidence="6" id="KW-1185">Reference proteome</keyword>
<dbReference type="Proteomes" id="UP000218334">
    <property type="component" value="Unassembled WGS sequence"/>
</dbReference>
<evidence type="ECO:0000256" key="3">
    <source>
        <dbReference type="SAM" id="MobiDB-lite"/>
    </source>
</evidence>
<dbReference type="Gene3D" id="4.10.60.10">
    <property type="entry name" value="Zinc finger, CCHC-type"/>
    <property type="match status" value="1"/>
</dbReference>